<dbReference type="InterPro" id="IPR036116">
    <property type="entry name" value="FN3_sf"/>
</dbReference>
<feature type="compositionally biased region" description="Low complexity" evidence="2">
    <location>
        <begin position="48"/>
        <end position="58"/>
    </location>
</feature>
<accession>A0A0N4ZW00</accession>
<keyword evidence="1" id="KW-0677">Repeat</keyword>
<keyword evidence="5" id="KW-1185">Reference proteome</keyword>
<dbReference type="SUPFAM" id="SSF49265">
    <property type="entry name" value="Fibronectin type III"/>
    <property type="match status" value="5"/>
</dbReference>
<dbReference type="Pfam" id="PF00041">
    <property type="entry name" value="fn3"/>
    <property type="match status" value="2"/>
</dbReference>
<sequence>MTIAACSIVTSSTSSTDNNSNNIDRGTDKLPEQHNKNQEVVGMSLVESTRTGTSTGNHTTRERNKSSESSSEDSESSGLGGSQKDHTLNTDDESEILETMTTVSINKSNKQNTLGNINEMGENDKKEGDEFEEDEDATQGSHVSYDDDCMFDEKKEIIDDIIYEERMSDEENGSEEKRDDLKDIYENSTQEDENGNEEVISNDENIDPVKNNCSEGEILNNTRIEEIADEDRSQHNNTNNYTNNNETVSTDYRHSPSQQQHHHQQHHQPHHQQHHQQIPQPLPEGTYINGVWIPNNRLSQMQQHAAASGMQFQPIPGFPQYLVPPPVQMLPPMVPQVSPSTINSQPLQGMASNDNTLNNQKSMSIPTLQAFIMPQHLYPYFVDNRFSEFRNIIATGPTTINAPIPNEEGYDLFLHLQEGESISLCVGSPEMSKLSGPISMRWVARPGVIPTALPLVVPPGHIVQQLIDERGILRHMILSPDPTVYHKDKEKNNTSITINCGNVKPQGNISNSVVRQKNHPTPTVHFNTNSININKQEHRNPPQEITQRNSNYHNKVNKISPGGNNYNNPTNKNYIPNNNPPITTPNIRQHQQQTHHHPNAGHSGSGNQNNKYLNTHPRQQHQQQYDNNNQQLIKQNMALDECEVEYLRQLLSSINPPQIIRCGAREAEISWSDVMSNDTLSRANNNNITLHVTPSDFTYEVFLYEHSETGRLIFNQTTDNTQLKMKLLKLKPFTNYWVNMRVALIDYDIYGSPSKYLSFKTNASVPDAPSLLKCISKSATWVQITWKSPNNNGSPITNFIVQFAKNKLDPFDKVWEGLSDTCKVTDLEPSSNYRVRIIAVNSEGNSEPSPMIPVNTYGVHKNTVPSKPPNLPTVMEVTSERVKIRWDETHYYDNKNYHSNKNNQHHFSLTYTLEMCEVNDKVISKLTTVPKQKYIFNTAIVDVAPDKEYQFRIAVSHPSGSCVRSDWVTVHTPSKDGNIERFSEIAPKGIVFMPTPINLKRLRTLEHDVIEIGWQYPGKEDVYYILEGCYSTDCVNWKVIYNGKMNSYVNKDTKLSAFRVRAVNPENHSSAWSEVMFAVRKKISTDIINSIGNDSHSTTNIIKPPCSAPPKFSHITSNSIKVSWKLVFFNSSNNDNNLDSNVNDPSTPHYSINSFIASNTPVFYELQRVEETPIIIYSGDVSEYTIENLKPLEHVQLRVRAVAIDKIGVRSEGDWSLVSSCCTLPSLPSKPIHLKVQTVSGALGKNKCSIKLLIWNQPLDINDSDIIEYKIYKHQDDINENASTDKKNFDLFTTTTDTNLMIDDLIGNQKYSFYITIVTSAGESVPSDIVEFITEQSVPLPPSVFEISDITPNSFEVSWNEPKGGNFDITKYCLEIYNANKCESLRAVRDGETIPIEIFYTEPDVNNKVITDLKAETPYYVKIYAMSKAGKGIEVIKLVNTLPKPPQAPVLNVLVTASNFLKLKINAPNDVNYFSIEQEIDGDYEEIYHGELRTVKAKNLDENTSYNFRARAAYNQSQQYGEYSSIFTFKTSHTPPPQFKSSLTITETAQGIFNIEWPHIKIVNGSQDQDDAIYYRLQITCRFGKEKNGEPWKTLYEGTLNSFIYQPDNGSTVHSKQLRIIVIKYINDIEVQSLPSSAFPFKPIVAHSVPDSPRKRNGTNNNNSNNNTNNNNKVEDSTSTTGSTSPAKINKSMIGSSKRRWWIVNFVKRHSRDVKMGAICIIVCLIIFLFIY</sequence>
<feature type="compositionally biased region" description="Polar residues" evidence="2">
    <location>
        <begin position="99"/>
        <end position="116"/>
    </location>
</feature>
<dbReference type="SMART" id="SM00060">
    <property type="entry name" value="FN3"/>
    <property type="match status" value="8"/>
</dbReference>
<dbReference type="WBParaSite" id="PTRK_0001278100.1">
    <property type="protein sequence ID" value="PTRK_0001278100.1"/>
    <property type="gene ID" value="PTRK_0001278100"/>
</dbReference>
<feature type="region of interest" description="Disordered" evidence="2">
    <location>
        <begin position="188"/>
        <end position="214"/>
    </location>
</feature>
<feature type="compositionally biased region" description="Basic residues" evidence="2">
    <location>
        <begin position="260"/>
        <end position="274"/>
    </location>
</feature>
<reference evidence="6" key="1">
    <citation type="submission" date="2017-02" db="UniProtKB">
        <authorList>
            <consortium name="WormBaseParasite"/>
        </authorList>
    </citation>
    <scope>IDENTIFICATION</scope>
</reference>
<feature type="domain" description="Fibronectin type-III" evidence="4">
    <location>
        <begin position="674"/>
        <end position="764"/>
    </location>
</feature>
<feature type="compositionally biased region" description="Low complexity" evidence="2">
    <location>
        <begin position="236"/>
        <end position="247"/>
    </location>
</feature>
<evidence type="ECO:0000313" key="6">
    <source>
        <dbReference type="WBParaSite" id="PTRK_0001278100.1"/>
    </source>
</evidence>
<feature type="domain" description="Fibronectin type-III" evidence="4">
    <location>
        <begin position="868"/>
        <end position="975"/>
    </location>
</feature>
<feature type="compositionally biased region" description="Low complexity" evidence="2">
    <location>
        <begin position="10"/>
        <end position="22"/>
    </location>
</feature>
<feature type="domain" description="Fibronectin type-III" evidence="4">
    <location>
        <begin position="768"/>
        <end position="859"/>
    </location>
</feature>
<feature type="domain" description="Fibronectin type-III" evidence="4">
    <location>
        <begin position="1341"/>
        <end position="1445"/>
    </location>
</feature>
<dbReference type="InterPro" id="IPR050964">
    <property type="entry name" value="Striated_Muscle_Regulatory"/>
</dbReference>
<dbReference type="PANTHER" id="PTHR13817">
    <property type="entry name" value="TITIN"/>
    <property type="match status" value="1"/>
</dbReference>
<evidence type="ECO:0000256" key="1">
    <source>
        <dbReference type="ARBA" id="ARBA00022737"/>
    </source>
</evidence>
<feature type="compositionally biased region" description="Basic and acidic residues" evidence="2">
    <location>
        <begin position="25"/>
        <end position="37"/>
    </location>
</feature>
<evidence type="ECO:0000259" key="4">
    <source>
        <dbReference type="PROSITE" id="PS50853"/>
    </source>
</evidence>
<feature type="region of interest" description="Disordered" evidence="2">
    <location>
        <begin position="1"/>
        <end position="146"/>
    </location>
</feature>
<feature type="compositionally biased region" description="Polar residues" evidence="2">
    <location>
        <begin position="605"/>
        <end position="617"/>
    </location>
</feature>
<proteinExistence type="predicted"/>
<dbReference type="Proteomes" id="UP000038045">
    <property type="component" value="Unplaced"/>
</dbReference>
<feature type="compositionally biased region" description="Low complexity" evidence="2">
    <location>
        <begin position="1658"/>
        <end position="1672"/>
    </location>
</feature>
<feature type="region of interest" description="Disordered" evidence="2">
    <location>
        <begin position="228"/>
        <end position="287"/>
    </location>
</feature>
<dbReference type="PANTHER" id="PTHR13817:SF73">
    <property type="entry name" value="FIBRONECTIN TYPE-III DOMAIN-CONTAINING PROTEIN"/>
    <property type="match status" value="1"/>
</dbReference>
<name>A0A0N4ZW00_PARTI</name>
<feature type="compositionally biased region" description="Acidic residues" evidence="2">
    <location>
        <begin position="189"/>
        <end position="206"/>
    </location>
</feature>
<organism evidence="5 6">
    <name type="scientific">Parastrongyloides trichosuri</name>
    <name type="common">Possum-specific nematode worm</name>
    <dbReference type="NCBI Taxonomy" id="131310"/>
    <lineage>
        <taxon>Eukaryota</taxon>
        <taxon>Metazoa</taxon>
        <taxon>Ecdysozoa</taxon>
        <taxon>Nematoda</taxon>
        <taxon>Chromadorea</taxon>
        <taxon>Rhabditida</taxon>
        <taxon>Tylenchina</taxon>
        <taxon>Panagrolaimomorpha</taxon>
        <taxon>Strongyloidoidea</taxon>
        <taxon>Strongyloididae</taxon>
        <taxon>Parastrongyloides</taxon>
    </lineage>
</organism>
<protein>
    <submittedName>
        <fullName evidence="6">Fibronectin type-III domain-containing protein</fullName>
    </submittedName>
</protein>
<keyword evidence="3" id="KW-0472">Membrane</keyword>
<feature type="compositionally biased region" description="Polar residues" evidence="2">
    <location>
        <begin position="543"/>
        <end position="554"/>
    </location>
</feature>
<dbReference type="STRING" id="131310.A0A0N4ZW00"/>
<feature type="compositionally biased region" description="Low complexity" evidence="2">
    <location>
        <begin position="564"/>
        <end position="577"/>
    </location>
</feature>
<feature type="region of interest" description="Disordered" evidence="2">
    <location>
        <begin position="534"/>
        <end position="625"/>
    </location>
</feature>
<dbReference type="InterPro" id="IPR003961">
    <property type="entry name" value="FN3_dom"/>
</dbReference>
<evidence type="ECO:0000313" key="5">
    <source>
        <dbReference type="Proteomes" id="UP000038045"/>
    </source>
</evidence>
<dbReference type="Gene3D" id="2.60.40.10">
    <property type="entry name" value="Immunoglobulins"/>
    <property type="match status" value="7"/>
</dbReference>
<dbReference type="InterPro" id="IPR013783">
    <property type="entry name" value="Ig-like_fold"/>
</dbReference>
<evidence type="ECO:0000256" key="2">
    <source>
        <dbReference type="SAM" id="MobiDB-lite"/>
    </source>
</evidence>
<keyword evidence="3" id="KW-1133">Transmembrane helix</keyword>
<evidence type="ECO:0000256" key="3">
    <source>
        <dbReference type="SAM" id="Phobius"/>
    </source>
</evidence>
<keyword evidence="3" id="KW-0812">Transmembrane</keyword>
<feature type="domain" description="Fibronectin type-III" evidence="4">
    <location>
        <begin position="1106"/>
        <end position="1226"/>
    </location>
</feature>
<dbReference type="PROSITE" id="PS50853">
    <property type="entry name" value="FN3"/>
    <property type="match status" value="6"/>
</dbReference>
<feature type="domain" description="Fibronectin type-III" evidence="4">
    <location>
        <begin position="1230"/>
        <end position="1337"/>
    </location>
</feature>
<feature type="transmembrane region" description="Helical" evidence="3">
    <location>
        <begin position="1714"/>
        <end position="1731"/>
    </location>
</feature>
<feature type="compositionally biased region" description="Polar residues" evidence="2">
    <location>
        <begin position="1677"/>
        <end position="1687"/>
    </location>
</feature>
<feature type="region of interest" description="Disordered" evidence="2">
    <location>
        <begin position="1649"/>
        <end position="1692"/>
    </location>
</feature>
<dbReference type="CDD" id="cd00063">
    <property type="entry name" value="FN3"/>
    <property type="match status" value="4"/>
</dbReference>